<evidence type="ECO:0000256" key="2">
    <source>
        <dbReference type="ARBA" id="ARBA00022741"/>
    </source>
</evidence>
<dbReference type="SUPFAM" id="SSF54001">
    <property type="entry name" value="Cysteine proteinases"/>
    <property type="match status" value="1"/>
</dbReference>
<dbReference type="GO" id="GO:0005634">
    <property type="term" value="C:nucleus"/>
    <property type="evidence" value="ECO:0007669"/>
    <property type="project" value="TreeGrafter"/>
</dbReference>
<keyword evidence="4" id="KW-0175">Coiled coil</keyword>
<organism evidence="6 7">
    <name type="scientific">Rhododendron griersonianum</name>
    <dbReference type="NCBI Taxonomy" id="479676"/>
    <lineage>
        <taxon>Eukaryota</taxon>
        <taxon>Viridiplantae</taxon>
        <taxon>Streptophyta</taxon>
        <taxon>Embryophyta</taxon>
        <taxon>Tracheophyta</taxon>
        <taxon>Spermatophyta</taxon>
        <taxon>Magnoliopsida</taxon>
        <taxon>eudicotyledons</taxon>
        <taxon>Gunneridae</taxon>
        <taxon>Pentapetalae</taxon>
        <taxon>asterids</taxon>
        <taxon>Ericales</taxon>
        <taxon>Ericaceae</taxon>
        <taxon>Ericoideae</taxon>
        <taxon>Rhodoreae</taxon>
        <taxon>Rhododendron</taxon>
    </lineage>
</organism>
<keyword evidence="1" id="KW-0808">Transferase</keyword>
<dbReference type="EMBL" id="JACTNZ010000004">
    <property type="protein sequence ID" value="KAG5552403.1"/>
    <property type="molecule type" value="Genomic_DNA"/>
</dbReference>
<feature type="compositionally biased region" description="Basic and acidic residues" evidence="5">
    <location>
        <begin position="1162"/>
        <end position="1176"/>
    </location>
</feature>
<feature type="coiled-coil region" evidence="4">
    <location>
        <begin position="785"/>
        <end position="815"/>
    </location>
</feature>
<dbReference type="GO" id="GO:0031123">
    <property type="term" value="P:RNA 3'-end processing"/>
    <property type="evidence" value="ECO:0007669"/>
    <property type="project" value="InterPro"/>
</dbReference>
<sequence length="1215" mass="140651">MKGERKGWLWRMVGRVDGDAPRDLRNKVDLVVRGKGKANQLDSISDEEDTKEQTCDEEVSKGIIETDTIPNPPKKLKTKKLAGRKPIEVTSSSVPNAEFSERHAQSQYDLRVRSPKNQGFNIDQAAPQSQPLRKRPRIVVETQETQATEVSQHIAFNRCNMQAMIRLMKGFPVTPALKDSLKKTPFWHLINAFIEEKVKSDHCRKFDEINQGYCKKEDVQLAVKWKVKGNRLDTSTIKKLLTEKQNSKLEEDMDDIARLLCLFLCGTLFFSTSGTTINWVYVRHMEDLNKIKQFDWAGAICKYLLKSTHVEHKDPKEVKGSSILLLYWLCEHSNILNQESPDSIPRLLKWNIAKLRKALKDVKQLQQLPDEKVKDGTLEQTIEEKVESEFEQHGVQQDLGDKDEVNQHEVKNDEFVDVQQLQQLSDENIQDGTLEQTIEEKVEVEGEKVEEKDEGEKVEVAEVENVPDSCGLDDFDTPTDLFQSPKYNSDSTLEPNTLSGKSLPQEEDECLKKLVDNIFYDSKKYAAAMVDELTEERHSISDNLTKKIEYLEKHMEIERQSNKDALAMIDELRKEKDSITTDMSTKIERLENDKKQMEIEKESICEPLNDKIAKLKKLVESQDKQIIMLKDVVSKSPLTTMHEFKNQNQSLEKDLILIDKVENLEKEKKELEIQKLKMQEDNEIVLQSKDHQITTLERALARKIEETEEEMKNQINLDKQNKKLCLAKDRYIQTLLNKASVLEKQKAKQQDVNNALQMQIDEFKIHEVTQRYADETEGAVHQVTQKATLEKIRRLEREKEELELELLDIRVHEDRQKREAEKSLISPNSNIIALKARERKKNTDADFVYEEVKKKTKIGKELFIDVDDLKSQEDERQKTKLRKLKANAEVAKLLSRESWMAIETIWNTADISTEVWSSKDELMHVTAHDIQTLLFESALSTRSVDAYMNILMQQHVDQQPTFILETQPAKSFVFPSFFVRELIADYINSHSKSSGGKGIENTVHIEQCSPQQPDGFVECGVVVIFLMKQYLMNQKRSKAISIEECRKTRAEMILAFLSDQSKSSTSKVPQAVQKLKQIAESSKALIPQTKQYQLRRKQGEVVQEGQQFDIRGTVDEFKNSVNMYMFWKPGMEIHVSHLFRKQIPLYVLPEGYRRTRPQRLTSEQHQEKLSPENSERHLKRKRDSDAIPVKGESPEKRKLISPERQIIFTVHLGTL</sequence>
<evidence type="ECO:0000256" key="4">
    <source>
        <dbReference type="SAM" id="Coils"/>
    </source>
</evidence>
<protein>
    <recommendedName>
        <fullName evidence="8">Ubiquitin-like protease family profile domain-containing protein</fullName>
    </recommendedName>
</protein>
<dbReference type="GO" id="GO:1990817">
    <property type="term" value="F:poly(A) RNA polymerase activity"/>
    <property type="evidence" value="ECO:0007669"/>
    <property type="project" value="TreeGrafter"/>
</dbReference>
<keyword evidence="7" id="KW-1185">Reference proteome</keyword>
<dbReference type="PANTHER" id="PTHR10682:SF22">
    <property type="entry name" value="POLYNUCLEOTIDE ADENYLYLTRANSFERASE"/>
    <property type="match status" value="1"/>
</dbReference>
<dbReference type="AlphaFoldDB" id="A0AAV6KIM1"/>
<dbReference type="SUPFAM" id="SSF55003">
    <property type="entry name" value="PAP/Archaeal CCA-adding enzyme, C-terminal domain"/>
    <property type="match status" value="1"/>
</dbReference>
<keyword evidence="3" id="KW-0067">ATP-binding</keyword>
<evidence type="ECO:0000256" key="1">
    <source>
        <dbReference type="ARBA" id="ARBA00022679"/>
    </source>
</evidence>
<feature type="region of interest" description="Disordered" evidence="5">
    <location>
        <begin position="468"/>
        <end position="504"/>
    </location>
</feature>
<feature type="coiled-coil region" evidence="4">
    <location>
        <begin position="654"/>
        <end position="752"/>
    </location>
</feature>
<evidence type="ECO:0000313" key="7">
    <source>
        <dbReference type="Proteomes" id="UP000823749"/>
    </source>
</evidence>
<evidence type="ECO:0008006" key="8">
    <source>
        <dbReference type="Google" id="ProtNLM"/>
    </source>
</evidence>
<feature type="coiled-coil region" evidence="4">
    <location>
        <begin position="555"/>
        <end position="600"/>
    </location>
</feature>
<gene>
    <name evidence="6" type="ORF">RHGRI_010470</name>
</gene>
<accession>A0AAV6KIM1</accession>
<dbReference type="PANTHER" id="PTHR10682">
    <property type="entry name" value="POLY A POLYMERASE"/>
    <property type="match status" value="1"/>
</dbReference>
<name>A0AAV6KIM1_9ERIC</name>
<dbReference type="InterPro" id="IPR011068">
    <property type="entry name" value="NuclTrfase_I-like_C"/>
</dbReference>
<comment type="caution">
    <text evidence="6">The sequence shown here is derived from an EMBL/GenBank/DDBJ whole genome shotgun (WGS) entry which is preliminary data.</text>
</comment>
<feature type="region of interest" description="Disordered" evidence="5">
    <location>
        <begin position="1159"/>
        <end position="1197"/>
    </location>
</feature>
<feature type="compositionally biased region" description="Polar residues" evidence="5">
    <location>
        <begin position="480"/>
        <end position="502"/>
    </location>
</feature>
<keyword evidence="2" id="KW-0547">Nucleotide-binding</keyword>
<evidence type="ECO:0000313" key="6">
    <source>
        <dbReference type="EMBL" id="KAG5552403.1"/>
    </source>
</evidence>
<reference evidence="6" key="1">
    <citation type="submission" date="2020-08" db="EMBL/GenBank/DDBJ databases">
        <title>Plant Genome Project.</title>
        <authorList>
            <person name="Zhang R.-G."/>
        </authorList>
    </citation>
    <scope>NUCLEOTIDE SEQUENCE</scope>
    <source>
        <strain evidence="6">WSP0</strain>
        <tissue evidence="6">Leaf</tissue>
    </source>
</reference>
<evidence type="ECO:0000256" key="3">
    <source>
        <dbReference type="ARBA" id="ARBA00022840"/>
    </source>
</evidence>
<dbReference type="Proteomes" id="UP000823749">
    <property type="component" value="Chromosome 4"/>
</dbReference>
<dbReference type="InterPro" id="IPR038765">
    <property type="entry name" value="Papain-like_cys_pep_sf"/>
</dbReference>
<dbReference type="GO" id="GO:0003723">
    <property type="term" value="F:RNA binding"/>
    <property type="evidence" value="ECO:0007669"/>
    <property type="project" value="InterPro"/>
</dbReference>
<evidence type="ECO:0000256" key="5">
    <source>
        <dbReference type="SAM" id="MobiDB-lite"/>
    </source>
</evidence>
<proteinExistence type="predicted"/>
<dbReference type="GO" id="GO:0005524">
    <property type="term" value="F:ATP binding"/>
    <property type="evidence" value="ECO:0007669"/>
    <property type="project" value="UniProtKB-KW"/>
</dbReference>